<dbReference type="RefSeq" id="WP_344336715.1">
    <property type="nucleotide sequence ID" value="NZ_BAAAPZ010000005.1"/>
</dbReference>
<dbReference type="InterPro" id="IPR050266">
    <property type="entry name" value="AB_hydrolase_sf"/>
</dbReference>
<dbReference type="PANTHER" id="PTHR43798">
    <property type="entry name" value="MONOACYLGLYCEROL LIPASE"/>
    <property type="match status" value="1"/>
</dbReference>
<dbReference type="PANTHER" id="PTHR43798:SF31">
    <property type="entry name" value="AB HYDROLASE SUPERFAMILY PROTEIN YCLE"/>
    <property type="match status" value="1"/>
</dbReference>
<protein>
    <submittedName>
        <fullName evidence="3">Alpha/beta hydrolase</fullName>
    </submittedName>
</protein>
<evidence type="ECO:0000313" key="4">
    <source>
        <dbReference type="Proteomes" id="UP001500984"/>
    </source>
</evidence>
<keyword evidence="1 3" id="KW-0378">Hydrolase</keyword>
<sequence>MSAASTTLRAHQLTVDGRTAFVQDWGPEHGRPLLAIHTAGQSGVQYRDAARELAALGYRVLVPDLPGHGHSEPARGGPVTDLADYARFCLKALTLLRIDRPVVVGCSIGGKIALEIGALAGDGIAAIIAMAANAEAGHVNIRAMRRELTDISAPSRSDRTYWGTLAVMGSAVSTRRRELIGRMHCREDPQVSGSDLLAWGTHDVAERLPRITAPTHLVVGDDDLWVDAERVGRAAGRIGRSRFTRLPGIGHYPMEEMDDFADVIDGWVEDLLALGAHTAAGASAPATPPEGENP</sequence>
<dbReference type="Gene3D" id="3.40.50.1820">
    <property type="entry name" value="alpha/beta hydrolase"/>
    <property type="match status" value="1"/>
</dbReference>
<dbReference type="Pfam" id="PF12697">
    <property type="entry name" value="Abhydrolase_6"/>
    <property type="match status" value="1"/>
</dbReference>
<dbReference type="GO" id="GO:0016787">
    <property type="term" value="F:hydrolase activity"/>
    <property type="evidence" value="ECO:0007669"/>
    <property type="project" value="UniProtKB-KW"/>
</dbReference>
<dbReference type="Proteomes" id="UP001500984">
    <property type="component" value="Unassembled WGS sequence"/>
</dbReference>
<dbReference type="SUPFAM" id="SSF53474">
    <property type="entry name" value="alpha/beta-Hydrolases"/>
    <property type="match status" value="1"/>
</dbReference>
<dbReference type="InterPro" id="IPR029058">
    <property type="entry name" value="AB_hydrolase_fold"/>
</dbReference>
<dbReference type="PRINTS" id="PR00111">
    <property type="entry name" value="ABHYDROLASE"/>
</dbReference>
<gene>
    <name evidence="3" type="ORF">GCM10009823_15250</name>
</gene>
<evidence type="ECO:0000256" key="1">
    <source>
        <dbReference type="ARBA" id="ARBA00022801"/>
    </source>
</evidence>
<evidence type="ECO:0000259" key="2">
    <source>
        <dbReference type="Pfam" id="PF12697"/>
    </source>
</evidence>
<accession>A0ABN2WMR6</accession>
<evidence type="ECO:0000313" key="3">
    <source>
        <dbReference type="EMBL" id="GAA2095632.1"/>
    </source>
</evidence>
<organism evidence="3 4">
    <name type="scientific">Brevibacterium salitolerans</name>
    <dbReference type="NCBI Taxonomy" id="1403566"/>
    <lineage>
        <taxon>Bacteria</taxon>
        <taxon>Bacillati</taxon>
        <taxon>Actinomycetota</taxon>
        <taxon>Actinomycetes</taxon>
        <taxon>Micrococcales</taxon>
        <taxon>Brevibacteriaceae</taxon>
        <taxon>Brevibacterium</taxon>
    </lineage>
</organism>
<comment type="caution">
    <text evidence="3">The sequence shown here is derived from an EMBL/GenBank/DDBJ whole genome shotgun (WGS) entry which is preliminary data.</text>
</comment>
<dbReference type="EMBL" id="BAAAPZ010000005">
    <property type="protein sequence ID" value="GAA2095632.1"/>
    <property type="molecule type" value="Genomic_DNA"/>
</dbReference>
<keyword evidence="4" id="KW-1185">Reference proteome</keyword>
<feature type="domain" description="AB hydrolase-1" evidence="2">
    <location>
        <begin position="35"/>
        <end position="263"/>
    </location>
</feature>
<dbReference type="InterPro" id="IPR000073">
    <property type="entry name" value="AB_hydrolase_1"/>
</dbReference>
<proteinExistence type="predicted"/>
<reference evidence="3 4" key="1">
    <citation type="journal article" date="2019" name="Int. J. Syst. Evol. Microbiol.">
        <title>The Global Catalogue of Microorganisms (GCM) 10K type strain sequencing project: providing services to taxonomists for standard genome sequencing and annotation.</title>
        <authorList>
            <consortium name="The Broad Institute Genomics Platform"/>
            <consortium name="The Broad Institute Genome Sequencing Center for Infectious Disease"/>
            <person name="Wu L."/>
            <person name="Ma J."/>
        </authorList>
    </citation>
    <scope>NUCLEOTIDE SEQUENCE [LARGE SCALE GENOMIC DNA]</scope>
    <source>
        <strain evidence="3 4">JCM 15900</strain>
    </source>
</reference>
<name>A0ABN2WMR6_9MICO</name>